<evidence type="ECO:0000313" key="1">
    <source>
        <dbReference type="EMBL" id="KAK4005231.1"/>
    </source>
</evidence>
<name>A0ABQ9YXA4_9CRUS</name>
<protein>
    <submittedName>
        <fullName evidence="1">Uncharacterized protein</fullName>
    </submittedName>
</protein>
<dbReference type="EMBL" id="JAOYFB010000001">
    <property type="protein sequence ID" value="KAK4005231.1"/>
    <property type="molecule type" value="Genomic_DNA"/>
</dbReference>
<reference evidence="1 2" key="1">
    <citation type="journal article" date="2023" name="Nucleic Acids Res.">
        <title>The hologenome of Daphnia magna reveals possible DNA methylation and microbiome-mediated evolution of the host genome.</title>
        <authorList>
            <person name="Chaturvedi A."/>
            <person name="Li X."/>
            <person name="Dhandapani V."/>
            <person name="Marshall H."/>
            <person name="Kissane S."/>
            <person name="Cuenca-Cambronero M."/>
            <person name="Asole G."/>
            <person name="Calvet F."/>
            <person name="Ruiz-Romero M."/>
            <person name="Marangio P."/>
            <person name="Guigo R."/>
            <person name="Rago D."/>
            <person name="Mirbahai L."/>
            <person name="Eastwood N."/>
            <person name="Colbourne J.K."/>
            <person name="Zhou J."/>
            <person name="Mallon E."/>
            <person name="Orsini L."/>
        </authorList>
    </citation>
    <scope>NUCLEOTIDE SEQUENCE [LARGE SCALE GENOMIC DNA]</scope>
    <source>
        <strain evidence="1">LRV0_1</strain>
    </source>
</reference>
<sequence>MEKVHGLESWGAHSCSGTFSSVQATNNVRQIYPHQTWSLFWLIDLFPVRPKFFPLPAIIVRVREADAQPGEILDTLLHVVNTISDRTKVRKGMEFPPN</sequence>
<gene>
    <name evidence="1" type="ORF">OUZ56_006946</name>
</gene>
<evidence type="ECO:0000313" key="2">
    <source>
        <dbReference type="Proteomes" id="UP001234178"/>
    </source>
</evidence>
<organism evidence="1 2">
    <name type="scientific">Daphnia magna</name>
    <dbReference type="NCBI Taxonomy" id="35525"/>
    <lineage>
        <taxon>Eukaryota</taxon>
        <taxon>Metazoa</taxon>
        <taxon>Ecdysozoa</taxon>
        <taxon>Arthropoda</taxon>
        <taxon>Crustacea</taxon>
        <taxon>Branchiopoda</taxon>
        <taxon>Diplostraca</taxon>
        <taxon>Cladocera</taxon>
        <taxon>Anomopoda</taxon>
        <taxon>Daphniidae</taxon>
        <taxon>Daphnia</taxon>
    </lineage>
</organism>
<proteinExistence type="predicted"/>
<keyword evidence="2" id="KW-1185">Reference proteome</keyword>
<dbReference type="Proteomes" id="UP001234178">
    <property type="component" value="Unassembled WGS sequence"/>
</dbReference>
<accession>A0ABQ9YXA4</accession>
<comment type="caution">
    <text evidence="1">The sequence shown here is derived from an EMBL/GenBank/DDBJ whole genome shotgun (WGS) entry which is preliminary data.</text>
</comment>